<dbReference type="Proteomes" id="UP000512115">
    <property type="component" value="Chromosome"/>
</dbReference>
<dbReference type="InterPro" id="IPR029044">
    <property type="entry name" value="Nucleotide-diphossugar_trans"/>
</dbReference>
<evidence type="ECO:0000313" key="7">
    <source>
        <dbReference type="Proteomes" id="UP000510862"/>
    </source>
</evidence>
<evidence type="ECO:0000313" key="4">
    <source>
        <dbReference type="EMBL" id="QLP25248.1"/>
    </source>
</evidence>
<dbReference type="EMBL" id="CP058207">
    <property type="protein sequence ID" value="QLP25248.1"/>
    <property type="molecule type" value="Genomic_DNA"/>
</dbReference>
<dbReference type="EMBL" id="CP056165">
    <property type="protein sequence ID" value="QLX28263.1"/>
    <property type="molecule type" value="Genomic_DNA"/>
</dbReference>
<sequence length="326" mass="38130">MLNIRNFVAKKQNLFQHEIPNVKHLHIALCFDRGFIMPAGVALYSIISNNSDINLHFHLLVSGISENECSVFSELEGPNTSISVYHVTDEFDINPDTLILGIPLSTCLRFLIPEVIDDKITNILYLDCDIICNSSLYELVDYDLNDYIACVIPDSPDMQDRVKQLDYGIEFINYFNAGVMLINTSAWKNENITQKALEMINNGKVYRYADQDVLNILLNGRLYYLDKKYNKKTTLSVRCDEEQKNLPNTIIMHYVTQNKPWYKIFRAQNFERYFYNSPWRHHKRMLSPSSSDIRLKAKVYWSEGKYGKAISYYYHYLFAKLFNVKI</sequence>
<gene>
    <name evidence="4" type="ORF">HV018_00355</name>
    <name evidence="6" type="ORF">HV276_00350</name>
    <name evidence="5" type="ORF">HV284_14510</name>
</gene>
<evidence type="ECO:0000313" key="6">
    <source>
        <dbReference type="EMBL" id="QLX28263.1"/>
    </source>
</evidence>
<dbReference type="PANTHER" id="PTHR13778:SF47">
    <property type="entry name" value="LIPOPOLYSACCHARIDE 1,3-GALACTOSYLTRANSFERASE"/>
    <property type="match status" value="1"/>
</dbReference>
<dbReference type="SUPFAM" id="SSF53448">
    <property type="entry name" value="Nucleotide-diphospho-sugar transferases"/>
    <property type="match status" value="1"/>
</dbReference>
<evidence type="ECO:0000313" key="8">
    <source>
        <dbReference type="Proteomes" id="UP000512115"/>
    </source>
</evidence>
<dbReference type="CDD" id="cd04194">
    <property type="entry name" value="GT8_A4GalT_like"/>
    <property type="match status" value="1"/>
</dbReference>
<name>A0A7H9K8C9_9ESCH</name>
<evidence type="ECO:0000256" key="1">
    <source>
        <dbReference type="ARBA" id="ARBA00022676"/>
    </source>
</evidence>
<dbReference type="AlphaFoldDB" id="A0A7H9K8C9"/>
<dbReference type="InterPro" id="IPR050748">
    <property type="entry name" value="Glycosyltrans_8_dom-fam"/>
</dbReference>
<dbReference type="Proteomes" id="UP000512146">
    <property type="component" value="Chromosome"/>
</dbReference>
<proteinExistence type="predicted"/>
<dbReference type="KEGG" id="ema:C1192_17485"/>
<keyword evidence="1" id="KW-0328">Glycosyltransferase</keyword>
<dbReference type="Gene3D" id="3.90.550.10">
    <property type="entry name" value="Spore Coat Polysaccharide Biosynthesis Protein SpsA, Chain A"/>
    <property type="match status" value="1"/>
</dbReference>
<keyword evidence="3" id="KW-0479">Metal-binding</keyword>
<organism evidence="5 8">
    <name type="scientific">Escherichia marmotae</name>
    <dbReference type="NCBI Taxonomy" id="1499973"/>
    <lineage>
        <taxon>Bacteria</taxon>
        <taxon>Pseudomonadati</taxon>
        <taxon>Pseudomonadota</taxon>
        <taxon>Gammaproteobacteria</taxon>
        <taxon>Enterobacterales</taxon>
        <taxon>Enterobacteriaceae</taxon>
        <taxon>Escherichia</taxon>
    </lineage>
</organism>
<dbReference type="Proteomes" id="UP000510862">
    <property type="component" value="Chromosome"/>
</dbReference>
<reference evidence="7 8" key="1">
    <citation type="submission" date="2020-06" db="EMBL/GenBank/DDBJ databases">
        <title>REHAB project genomes.</title>
        <authorList>
            <person name="Shaw L.P."/>
        </authorList>
    </citation>
    <scope>NUCLEOTIDE SEQUENCE [LARGE SCALE GENOMIC DNA]</scope>
    <source>
        <strain evidence="4 7">RHB42-C09</strain>
        <strain evidence="6 9">RHBSTW-00777</strain>
        <strain evidence="5 8">RHBSTW-00814</strain>
    </source>
</reference>
<dbReference type="PANTHER" id="PTHR13778">
    <property type="entry name" value="GLYCOSYLTRANSFERASE 8 DOMAIN-CONTAINING PROTEIN"/>
    <property type="match status" value="1"/>
</dbReference>
<dbReference type="EMBL" id="CP056159">
    <property type="protein sequence ID" value="QLV02188.1"/>
    <property type="molecule type" value="Genomic_DNA"/>
</dbReference>
<keyword evidence="2 5" id="KW-0808">Transferase</keyword>
<evidence type="ECO:0000313" key="9">
    <source>
        <dbReference type="Proteomes" id="UP000512146"/>
    </source>
</evidence>
<dbReference type="GO" id="GO:0046872">
    <property type="term" value="F:metal ion binding"/>
    <property type="evidence" value="ECO:0007669"/>
    <property type="project" value="UniProtKB-KW"/>
</dbReference>
<evidence type="ECO:0000256" key="2">
    <source>
        <dbReference type="ARBA" id="ARBA00022679"/>
    </source>
</evidence>
<evidence type="ECO:0000313" key="5">
    <source>
        <dbReference type="EMBL" id="QLV02188.1"/>
    </source>
</evidence>
<dbReference type="RefSeq" id="WP_024214641.1">
    <property type="nucleotide sequence ID" value="NZ_CAWPNT010000012.1"/>
</dbReference>
<protein>
    <submittedName>
        <fullName evidence="5">Glycosyltransferase family 8 protein</fullName>
    </submittedName>
</protein>
<accession>A0A7H9K8C9</accession>
<dbReference type="GO" id="GO:0016757">
    <property type="term" value="F:glycosyltransferase activity"/>
    <property type="evidence" value="ECO:0007669"/>
    <property type="project" value="UniProtKB-KW"/>
</dbReference>
<dbReference type="Pfam" id="PF01501">
    <property type="entry name" value="Glyco_transf_8"/>
    <property type="match status" value="1"/>
</dbReference>
<dbReference type="InterPro" id="IPR002495">
    <property type="entry name" value="Glyco_trans_8"/>
</dbReference>
<evidence type="ECO:0000256" key="3">
    <source>
        <dbReference type="ARBA" id="ARBA00022723"/>
    </source>
</evidence>